<accession>A0A0L0H8B8</accession>
<dbReference type="GO" id="GO:0004806">
    <property type="term" value="F:triacylglycerol lipase activity"/>
    <property type="evidence" value="ECO:0007669"/>
    <property type="project" value="InterPro"/>
</dbReference>
<evidence type="ECO:0000313" key="9">
    <source>
        <dbReference type="EMBL" id="KNC97765.1"/>
    </source>
</evidence>
<dbReference type="CDD" id="cd07232">
    <property type="entry name" value="Pat_PLPL"/>
    <property type="match status" value="1"/>
</dbReference>
<evidence type="ECO:0000256" key="3">
    <source>
        <dbReference type="ARBA" id="ARBA00022963"/>
    </source>
</evidence>
<dbReference type="GO" id="GO:0006641">
    <property type="term" value="P:triglyceride metabolic process"/>
    <property type="evidence" value="ECO:0007669"/>
    <property type="project" value="UniProtKB-ARBA"/>
</dbReference>
<dbReference type="InterPro" id="IPR016035">
    <property type="entry name" value="Acyl_Trfase/lysoPLipase"/>
</dbReference>
<dbReference type="InterPro" id="IPR002641">
    <property type="entry name" value="PNPLA_dom"/>
</dbReference>
<dbReference type="OMA" id="PRTRFMD"/>
<comment type="function">
    <text evidence="6">Lipid hydrolase.</text>
</comment>
<keyword evidence="4 5" id="KW-0443">Lipid metabolism</keyword>
<proteinExistence type="inferred from homology"/>
<dbReference type="PANTHER" id="PTHR14226:SF66">
    <property type="entry name" value="TRIACYLGLYCEROL LIPASE PTL2"/>
    <property type="match status" value="1"/>
</dbReference>
<evidence type="ECO:0000259" key="8">
    <source>
        <dbReference type="PROSITE" id="PS51635"/>
    </source>
</evidence>
<dbReference type="PANTHER" id="PTHR14226">
    <property type="entry name" value="NEUROPATHY TARGET ESTERASE/SWISS CHEESE D.MELANOGASTER"/>
    <property type="match status" value="1"/>
</dbReference>
<dbReference type="InterPro" id="IPR021771">
    <property type="entry name" value="Triacylglycerol_lipase_N"/>
</dbReference>
<keyword evidence="10" id="KW-1185">Reference proteome</keyword>
<feature type="short sequence motif" description="GXSXG" evidence="5">
    <location>
        <begin position="400"/>
        <end position="404"/>
    </location>
</feature>
<dbReference type="InParanoid" id="A0A0L0H8B8"/>
<protein>
    <recommendedName>
        <fullName evidence="6">Patatin-like phospholipase domain-containing protein</fullName>
        <ecNumber evidence="6">3.1.1.-</ecNumber>
    </recommendedName>
</protein>
<dbReference type="SUPFAM" id="SSF52151">
    <property type="entry name" value="FabD/lysophospholipase-like"/>
    <property type="match status" value="1"/>
</dbReference>
<evidence type="ECO:0000256" key="7">
    <source>
        <dbReference type="SAM" id="MobiDB-lite"/>
    </source>
</evidence>
<feature type="compositionally biased region" description="Polar residues" evidence="7">
    <location>
        <begin position="14"/>
        <end position="26"/>
    </location>
</feature>
<organism evidence="9 10">
    <name type="scientific">Spizellomyces punctatus (strain DAOM BR117)</name>
    <dbReference type="NCBI Taxonomy" id="645134"/>
    <lineage>
        <taxon>Eukaryota</taxon>
        <taxon>Fungi</taxon>
        <taxon>Fungi incertae sedis</taxon>
        <taxon>Chytridiomycota</taxon>
        <taxon>Chytridiomycota incertae sedis</taxon>
        <taxon>Chytridiomycetes</taxon>
        <taxon>Spizellomycetales</taxon>
        <taxon>Spizellomycetaceae</taxon>
        <taxon>Spizellomyces</taxon>
    </lineage>
</organism>
<keyword evidence="6" id="KW-0812">Transmembrane</keyword>
<dbReference type="OrthoDB" id="15478at2759"/>
<evidence type="ECO:0000256" key="6">
    <source>
        <dbReference type="RuleBase" id="RU362055"/>
    </source>
</evidence>
<dbReference type="Gene3D" id="3.40.1090.10">
    <property type="entry name" value="Cytosolic phospholipase A2 catalytic domain"/>
    <property type="match status" value="2"/>
</dbReference>
<comment type="caution">
    <text evidence="5">Lacks conserved residue(s) required for the propagation of feature annotation.</text>
</comment>
<keyword evidence="6" id="KW-1133">Transmembrane helix</keyword>
<dbReference type="RefSeq" id="XP_016605805.1">
    <property type="nucleotide sequence ID" value="XM_016754965.1"/>
</dbReference>
<keyword evidence="6" id="KW-0472">Membrane</keyword>
<dbReference type="GO" id="GO:0016042">
    <property type="term" value="P:lipid catabolic process"/>
    <property type="evidence" value="ECO:0007669"/>
    <property type="project" value="UniProtKB-UniRule"/>
</dbReference>
<dbReference type="EC" id="3.1.1.-" evidence="6"/>
<feature type="active site" description="Nucleophile" evidence="5">
    <location>
        <position position="402"/>
    </location>
</feature>
<evidence type="ECO:0000256" key="4">
    <source>
        <dbReference type="ARBA" id="ARBA00023098"/>
    </source>
</evidence>
<evidence type="ECO:0000256" key="5">
    <source>
        <dbReference type="PROSITE-ProRule" id="PRU01161"/>
    </source>
</evidence>
<gene>
    <name evidence="9" type="ORF">SPPG_06765</name>
</gene>
<feature type="region of interest" description="Disordered" evidence="7">
    <location>
        <begin position="51"/>
        <end position="83"/>
    </location>
</feature>
<feature type="active site" description="Proton acceptor" evidence="5">
    <location>
        <position position="549"/>
    </location>
</feature>
<dbReference type="GO" id="GO:0016020">
    <property type="term" value="C:membrane"/>
    <property type="evidence" value="ECO:0007669"/>
    <property type="project" value="UniProtKB-SubCell"/>
</dbReference>
<evidence type="ECO:0000256" key="2">
    <source>
        <dbReference type="ARBA" id="ARBA00022801"/>
    </source>
</evidence>
<dbReference type="eggNOG" id="KOG2214">
    <property type="taxonomic scope" value="Eukaryota"/>
</dbReference>
<dbReference type="AlphaFoldDB" id="A0A0L0H8B8"/>
<evidence type="ECO:0000313" key="10">
    <source>
        <dbReference type="Proteomes" id="UP000053201"/>
    </source>
</evidence>
<dbReference type="PROSITE" id="PS51635">
    <property type="entry name" value="PNPLA"/>
    <property type="match status" value="1"/>
</dbReference>
<reference evidence="9 10" key="1">
    <citation type="submission" date="2009-08" db="EMBL/GenBank/DDBJ databases">
        <title>The Genome Sequence of Spizellomyces punctatus strain DAOM BR117.</title>
        <authorList>
            <consortium name="The Broad Institute Genome Sequencing Platform"/>
            <person name="Russ C."/>
            <person name="Cuomo C."/>
            <person name="Shea T."/>
            <person name="Young S.K."/>
            <person name="Zeng Q."/>
            <person name="Koehrsen M."/>
            <person name="Haas B."/>
            <person name="Borodovsky M."/>
            <person name="Guigo R."/>
            <person name="Alvarado L."/>
            <person name="Berlin A."/>
            <person name="Bochicchio J."/>
            <person name="Borenstein D."/>
            <person name="Chapman S."/>
            <person name="Chen Z."/>
            <person name="Engels R."/>
            <person name="Freedman E."/>
            <person name="Gellesch M."/>
            <person name="Goldberg J."/>
            <person name="Griggs A."/>
            <person name="Gujja S."/>
            <person name="Heiman D."/>
            <person name="Hepburn T."/>
            <person name="Howarth C."/>
            <person name="Jen D."/>
            <person name="Larson L."/>
            <person name="Lewis B."/>
            <person name="Mehta T."/>
            <person name="Park D."/>
            <person name="Pearson M."/>
            <person name="Roberts A."/>
            <person name="Saif S."/>
            <person name="Shenoy N."/>
            <person name="Sisk P."/>
            <person name="Stolte C."/>
            <person name="Sykes S."/>
            <person name="Thomson T."/>
            <person name="Walk T."/>
            <person name="White J."/>
            <person name="Yandava C."/>
            <person name="Burger G."/>
            <person name="Gray M.W."/>
            <person name="Holland P.W.H."/>
            <person name="King N."/>
            <person name="Lang F.B.F."/>
            <person name="Roger A.J."/>
            <person name="Ruiz-Trillo I."/>
            <person name="Lander E."/>
            <person name="Nusbaum C."/>
        </authorList>
    </citation>
    <scope>NUCLEOTIDE SEQUENCE [LARGE SCALE GENOMIC DNA]</scope>
    <source>
        <strain evidence="9 10">DAOM BR117</strain>
    </source>
</reference>
<evidence type="ECO:0000256" key="1">
    <source>
        <dbReference type="ARBA" id="ARBA00006104"/>
    </source>
</evidence>
<dbReference type="STRING" id="645134.A0A0L0H8B8"/>
<dbReference type="VEuPathDB" id="FungiDB:SPPG_06765"/>
<dbReference type="InterPro" id="IPR050301">
    <property type="entry name" value="NTE"/>
</dbReference>
<keyword evidence="3 5" id="KW-0442">Lipid degradation</keyword>
<keyword evidence="2 5" id="KW-0378">Hydrolase</keyword>
<dbReference type="Pfam" id="PF11815">
    <property type="entry name" value="DUF3336"/>
    <property type="match status" value="1"/>
</dbReference>
<dbReference type="Proteomes" id="UP000053201">
    <property type="component" value="Unassembled WGS sequence"/>
</dbReference>
<sequence length="754" mass="85886">MANDDAQARRYSIANINPTPDSPQNRDPNDVFDEDGNFKAVLPSSLCASFDIDGNPTLVETPQARDDEPPVFPEKPCPIIIPNAQPVKSPEILEEKEDFEPGTSTEEEFLDSELESELLAKERREKERKLTRKSSKEVLGRRRKGWWRLFGGTGGTKSIFWAFLRWPLLLAFSAFILVDLACYIVVRQWVRWYEWAIIWRGKRRVLREKLNSATDYEEYKHAARQLDEYLGNSAWKAEEFCPYYDVDLIHRTVRRLRRHRLSIISANRAISDARKRGENSDILDKETRASATRGIQKILQHGACKSNFGGVENESLYSHSYLGTKVLVEEYVGELCASLEALSNSEDMTLEEKREFIRKASKDYGRTALCLSGGATLGYYHIGVVKTLFENKLLPNIITGTSAGSLIAALICCRTDAELVEEVFDPSIHKILTACDVPYWERAKRLYRTGAMFDHREWYQKTMIATKGPLTFLEAYQRTGRVLNVAIVPDEPHSPFKLCNYITTPNVVVATAVMASSAVPGVLNPIELLMKNETGQLVPFRGSGRRWRDGSLMMDIPERELHRLWNVNFTIVSQVNPHIVLFFFDRRGSAGSPTSHRHGQGWRGGFVASALVHHFKLDLQKWMTLIKDFELLPRVLGTDVSDVFLQRFEGSVTIVPKPTISDYRYILEDPTNERMVKYISKGQVQAWPKFHMIQNRMRIEKTLARIKRTLGSDEKLNSGTGRRSSRLSNGCLSAKSPRWIAGLDEAREDTAVDE</sequence>
<dbReference type="Pfam" id="PF01734">
    <property type="entry name" value="Patatin"/>
    <property type="match status" value="1"/>
</dbReference>
<dbReference type="EMBL" id="KQ257462">
    <property type="protein sequence ID" value="KNC97765.1"/>
    <property type="molecule type" value="Genomic_DNA"/>
</dbReference>
<name>A0A0L0H8B8_SPIPD</name>
<comment type="subcellular location">
    <subcellularLocation>
        <location evidence="6">Membrane</location>
        <topology evidence="6">Single-pass membrane protein</topology>
    </subcellularLocation>
</comment>
<feature type="domain" description="PNPLA" evidence="8">
    <location>
        <begin position="369"/>
        <end position="562"/>
    </location>
</feature>
<feature type="transmembrane region" description="Helical" evidence="6">
    <location>
        <begin position="170"/>
        <end position="190"/>
    </location>
</feature>
<feature type="region of interest" description="Disordered" evidence="7">
    <location>
        <begin position="1"/>
        <end position="37"/>
    </location>
</feature>
<dbReference type="GeneID" id="27690046"/>
<comment type="similarity">
    <text evidence="1 6">Belongs to the PLPL family.</text>
</comment>